<reference evidence="10 11" key="1">
    <citation type="submission" date="2013-03" db="EMBL/GenBank/DDBJ databases">
        <title>Salinisphaera dokdonensis CL-ES53 Genome Sequencing.</title>
        <authorList>
            <person name="Li C."/>
            <person name="Lai Q."/>
            <person name="Shao Z."/>
        </authorList>
    </citation>
    <scope>NUCLEOTIDE SEQUENCE [LARGE SCALE GENOMIC DNA]</scope>
    <source>
        <strain evidence="10 11">CL-ES53</strain>
    </source>
</reference>
<keyword evidence="8" id="KW-1133">Transmembrane helix</keyword>
<keyword evidence="11" id="KW-1185">Reference proteome</keyword>
<dbReference type="Proteomes" id="UP001460888">
    <property type="component" value="Unassembled WGS sequence"/>
</dbReference>
<evidence type="ECO:0000256" key="8">
    <source>
        <dbReference type="SAM" id="Phobius"/>
    </source>
</evidence>
<keyword evidence="8" id="KW-0472">Membrane</keyword>
<proteinExistence type="predicted"/>
<dbReference type="SUPFAM" id="SSF46626">
    <property type="entry name" value="Cytochrome c"/>
    <property type="match status" value="1"/>
</dbReference>
<dbReference type="PROSITE" id="PS51007">
    <property type="entry name" value="CYTC"/>
    <property type="match status" value="1"/>
</dbReference>
<organism evidence="10 11">
    <name type="scientific">Salinisphaera dokdonensis CL-ES53</name>
    <dbReference type="NCBI Taxonomy" id="1304272"/>
    <lineage>
        <taxon>Bacteria</taxon>
        <taxon>Pseudomonadati</taxon>
        <taxon>Pseudomonadota</taxon>
        <taxon>Gammaproteobacteria</taxon>
        <taxon>Salinisphaerales</taxon>
        <taxon>Salinisphaeraceae</taxon>
        <taxon>Salinisphaera</taxon>
    </lineage>
</organism>
<evidence type="ECO:0000313" key="10">
    <source>
        <dbReference type="EMBL" id="MES1928881.1"/>
    </source>
</evidence>
<evidence type="ECO:0000256" key="7">
    <source>
        <dbReference type="SAM" id="MobiDB-lite"/>
    </source>
</evidence>
<name>A0ABV2AZ23_9GAMM</name>
<dbReference type="RefSeq" id="WP_353110278.1">
    <property type="nucleotide sequence ID" value="NZ_APND01000002.1"/>
</dbReference>
<dbReference type="PANTHER" id="PTHR40942:SF4">
    <property type="entry name" value="CYTOCHROME C5"/>
    <property type="match status" value="1"/>
</dbReference>
<dbReference type="Pfam" id="PF13442">
    <property type="entry name" value="Cytochrome_CBB3"/>
    <property type="match status" value="1"/>
</dbReference>
<evidence type="ECO:0000259" key="9">
    <source>
        <dbReference type="PROSITE" id="PS51007"/>
    </source>
</evidence>
<evidence type="ECO:0000256" key="2">
    <source>
        <dbReference type="ARBA" id="ARBA00022617"/>
    </source>
</evidence>
<keyword evidence="3 6" id="KW-0479">Metal-binding</keyword>
<feature type="domain" description="Cytochrome c" evidence="9">
    <location>
        <begin position="80"/>
        <end position="161"/>
    </location>
</feature>
<evidence type="ECO:0000256" key="5">
    <source>
        <dbReference type="ARBA" id="ARBA00023004"/>
    </source>
</evidence>
<evidence type="ECO:0000256" key="1">
    <source>
        <dbReference type="ARBA" id="ARBA00022448"/>
    </source>
</evidence>
<dbReference type="EMBL" id="APND01000002">
    <property type="protein sequence ID" value="MES1928881.1"/>
    <property type="molecule type" value="Genomic_DNA"/>
</dbReference>
<keyword evidence="5 6" id="KW-0408">Iron</keyword>
<dbReference type="Gene3D" id="1.10.760.10">
    <property type="entry name" value="Cytochrome c-like domain"/>
    <property type="match status" value="1"/>
</dbReference>
<keyword evidence="4" id="KW-0249">Electron transport</keyword>
<dbReference type="PANTHER" id="PTHR40942">
    <property type="match status" value="1"/>
</dbReference>
<dbReference type="InterPro" id="IPR009056">
    <property type="entry name" value="Cyt_c-like_dom"/>
</dbReference>
<keyword evidence="8" id="KW-0812">Transmembrane</keyword>
<protein>
    <submittedName>
        <fullName evidence="10">Cytochrome c, class I</fullName>
    </submittedName>
</protein>
<dbReference type="InterPro" id="IPR002323">
    <property type="entry name" value="Cyt_CIE"/>
</dbReference>
<dbReference type="PRINTS" id="PR00607">
    <property type="entry name" value="CYTCHROMECIE"/>
</dbReference>
<feature type="region of interest" description="Disordered" evidence="7">
    <location>
        <begin position="61"/>
        <end position="86"/>
    </location>
</feature>
<feature type="transmembrane region" description="Helical" evidence="8">
    <location>
        <begin position="12"/>
        <end position="34"/>
    </location>
</feature>
<comment type="caution">
    <text evidence="10">The sequence shown here is derived from an EMBL/GenBank/DDBJ whole genome shotgun (WGS) entry which is preliminary data.</text>
</comment>
<sequence length="164" mass="17403">MTANSDQTFFRAFTIVLGVLFLITIVAIVGARMITNWGSNDDMRPEQLTRVESRTEPAYAVNTDPNATSMAAAGGESGGGEPMSGSEVYQNVCSACHTSGVAGAPKTSDTAEWKKRLSDQGKDTLYERAINGYKGMPARGGNPDLSEEEMHKAVDHILSEAGAA</sequence>
<evidence type="ECO:0000313" key="11">
    <source>
        <dbReference type="Proteomes" id="UP001460888"/>
    </source>
</evidence>
<accession>A0ABV2AZ23</accession>
<gene>
    <name evidence="10" type="ORF">SADO_06492</name>
</gene>
<evidence type="ECO:0000256" key="4">
    <source>
        <dbReference type="ARBA" id="ARBA00022982"/>
    </source>
</evidence>
<dbReference type="InterPro" id="IPR036909">
    <property type="entry name" value="Cyt_c-like_dom_sf"/>
</dbReference>
<keyword evidence="1" id="KW-0813">Transport</keyword>
<keyword evidence="2 6" id="KW-0349">Heme</keyword>
<evidence type="ECO:0000256" key="6">
    <source>
        <dbReference type="PROSITE-ProRule" id="PRU00433"/>
    </source>
</evidence>
<evidence type="ECO:0000256" key="3">
    <source>
        <dbReference type="ARBA" id="ARBA00022723"/>
    </source>
</evidence>